<keyword evidence="4 9" id="KW-0378">Hydrolase</keyword>
<keyword evidence="12" id="KW-1185">Reference proteome</keyword>
<keyword evidence="7" id="KW-0106">Calcium</keyword>
<dbReference type="InterPro" id="IPR001382">
    <property type="entry name" value="Glyco_hydro_47"/>
</dbReference>
<evidence type="ECO:0000256" key="3">
    <source>
        <dbReference type="ARBA" id="ARBA00007658"/>
    </source>
</evidence>
<evidence type="ECO:0000256" key="9">
    <source>
        <dbReference type="RuleBase" id="RU361193"/>
    </source>
</evidence>
<dbReference type="EC" id="3.2.1.-" evidence="9"/>
<comment type="similarity">
    <text evidence="3 9">Belongs to the glycosyl hydrolase 47 family.</text>
</comment>
<dbReference type="InterPro" id="IPR036026">
    <property type="entry name" value="Seven-hairpin_glycosidases"/>
</dbReference>
<evidence type="ECO:0000256" key="5">
    <source>
        <dbReference type="ARBA" id="ARBA00023157"/>
    </source>
</evidence>
<feature type="transmembrane region" description="Helical" evidence="10">
    <location>
        <begin position="21"/>
        <end position="38"/>
    </location>
</feature>
<accession>A0A9N9A3A6</accession>
<dbReference type="PRINTS" id="PR00747">
    <property type="entry name" value="GLYHDRLASE47"/>
</dbReference>
<dbReference type="PANTHER" id="PTHR11742:SF103">
    <property type="entry name" value="ENDOPLASMIC RETICULUM MANNOSIDASE MNL2-RELATED"/>
    <property type="match status" value="1"/>
</dbReference>
<dbReference type="InterPro" id="IPR012341">
    <property type="entry name" value="6hp_glycosidase-like_sf"/>
</dbReference>
<evidence type="ECO:0000313" key="12">
    <source>
        <dbReference type="Proteomes" id="UP000789375"/>
    </source>
</evidence>
<evidence type="ECO:0000256" key="2">
    <source>
        <dbReference type="ARBA" id="ARBA00004922"/>
    </source>
</evidence>
<keyword evidence="5 8" id="KW-1015">Disulfide bond</keyword>
<dbReference type="Proteomes" id="UP000789375">
    <property type="component" value="Unassembled WGS sequence"/>
</dbReference>
<sequence length="584" mass="67079">MSTSNNNKFLWKLNTRLRISVLLIIILFLLAYQIFVTLNRYPDILENPKQWWSDTTWSDTTDTSSPPQKPIIPAPIPPSSEYNKLGDDVVLYNVSSLTKIQYDFPYSSLKKQFIETKAERKLREDRKESIKKGFLHAWNGYVNYGWGSDEILPITNTSRNNFNGWGATMVDALDTMWIMNLKAEFTNATNYLANVNFTNSRMEISVFETTIRYLGGLLSAYELSGKEILLIKAIELGEAMLVAFDTPSGLPYNDLNITRGSYKPIFRGVLSQVGTLQLEFMKLAELTGNSTFFYAVQKVTDVLDKASKEIPGLYPLYIDIEYGKFIGHQISFGAMGDSFYEYLIKQYVYVGGAIDQYRRMYEESIDSMHKYLVKEGQVKDRPDLLFLGEYTSGRIGSFISRMEHLSCFTPGMLAIGSKILHRPKDLEVAIRLAESCYWAYNSTTTGIGPESIYFLTKDAKAVSVWHNGDTLPDGLYRIDGSYLLRPETIESLFILYRITGNKKYQEKGWKIWQSIEKWCKTPIAYSGLRDVMDEKRLQNNNMESFFLAETLKYLYLLFSTPDVISLDNYVFNTEAHPFLRMTPK</sequence>
<dbReference type="Pfam" id="PF01532">
    <property type="entry name" value="Glyco_hydro_47"/>
    <property type="match status" value="1"/>
</dbReference>
<dbReference type="GO" id="GO:0004571">
    <property type="term" value="F:mannosyl-oligosaccharide 1,2-alpha-mannosidase activity"/>
    <property type="evidence" value="ECO:0007669"/>
    <property type="project" value="InterPro"/>
</dbReference>
<dbReference type="InterPro" id="IPR050749">
    <property type="entry name" value="Glycosyl_Hydrolase_47"/>
</dbReference>
<organism evidence="11 12">
    <name type="scientific">Funneliformis mosseae</name>
    <name type="common">Endomycorrhizal fungus</name>
    <name type="synonym">Glomus mosseae</name>
    <dbReference type="NCBI Taxonomy" id="27381"/>
    <lineage>
        <taxon>Eukaryota</taxon>
        <taxon>Fungi</taxon>
        <taxon>Fungi incertae sedis</taxon>
        <taxon>Mucoromycota</taxon>
        <taxon>Glomeromycotina</taxon>
        <taxon>Glomeromycetes</taxon>
        <taxon>Glomerales</taxon>
        <taxon>Glomeraceae</taxon>
        <taxon>Funneliformis</taxon>
    </lineage>
</organism>
<dbReference type="Gene3D" id="1.50.10.10">
    <property type="match status" value="1"/>
</dbReference>
<evidence type="ECO:0000313" key="11">
    <source>
        <dbReference type="EMBL" id="CAG8515396.1"/>
    </source>
</evidence>
<dbReference type="GO" id="GO:0005783">
    <property type="term" value="C:endoplasmic reticulum"/>
    <property type="evidence" value="ECO:0007669"/>
    <property type="project" value="TreeGrafter"/>
</dbReference>
<feature type="active site" evidence="6">
    <location>
        <position position="337"/>
    </location>
</feature>
<keyword evidence="10" id="KW-0472">Membrane</keyword>
<evidence type="ECO:0000256" key="4">
    <source>
        <dbReference type="ARBA" id="ARBA00022801"/>
    </source>
</evidence>
<feature type="binding site" evidence="7">
    <location>
        <position position="573"/>
    </location>
    <ligand>
        <name>Ca(2+)</name>
        <dbReference type="ChEBI" id="CHEBI:29108"/>
    </ligand>
</feature>
<feature type="disulfide bond" evidence="8">
    <location>
        <begin position="407"/>
        <end position="436"/>
    </location>
</feature>
<dbReference type="GO" id="GO:0036503">
    <property type="term" value="P:ERAD pathway"/>
    <property type="evidence" value="ECO:0007669"/>
    <property type="project" value="UniProtKB-ARBA"/>
</dbReference>
<reference evidence="11" key="1">
    <citation type="submission" date="2021-06" db="EMBL/GenBank/DDBJ databases">
        <authorList>
            <person name="Kallberg Y."/>
            <person name="Tangrot J."/>
            <person name="Rosling A."/>
        </authorList>
    </citation>
    <scope>NUCLEOTIDE SEQUENCE</scope>
    <source>
        <strain evidence="11">87-6 pot B 2015</strain>
    </source>
</reference>
<evidence type="ECO:0000256" key="10">
    <source>
        <dbReference type="SAM" id="Phobius"/>
    </source>
</evidence>
<dbReference type="GO" id="GO:0005509">
    <property type="term" value="F:calcium ion binding"/>
    <property type="evidence" value="ECO:0007669"/>
    <property type="project" value="InterPro"/>
</dbReference>
<keyword evidence="10" id="KW-1133">Transmembrane helix</keyword>
<evidence type="ECO:0000256" key="7">
    <source>
        <dbReference type="PIRSR" id="PIRSR601382-2"/>
    </source>
</evidence>
<evidence type="ECO:0000256" key="6">
    <source>
        <dbReference type="PIRSR" id="PIRSR601382-1"/>
    </source>
</evidence>
<comment type="pathway">
    <text evidence="2">Protein modification; protein glycosylation.</text>
</comment>
<comment type="cofactor">
    <cofactor evidence="1 7">
        <name>Ca(2+)</name>
        <dbReference type="ChEBI" id="CHEBI:29108"/>
    </cofactor>
</comment>
<keyword evidence="9" id="KW-0326">Glycosidase</keyword>
<feature type="active site" description="Proton donor" evidence="6">
    <location>
        <position position="450"/>
    </location>
</feature>
<keyword evidence="10" id="KW-0812">Transmembrane</keyword>
<protein>
    <recommendedName>
        <fullName evidence="9">alpha-1,2-Mannosidase</fullName>
        <ecNumber evidence="9">3.2.1.-</ecNumber>
    </recommendedName>
</protein>
<gene>
    <name evidence="11" type="ORF">FMOSSE_LOCUS4755</name>
</gene>
<evidence type="ECO:0000256" key="1">
    <source>
        <dbReference type="ARBA" id="ARBA00001913"/>
    </source>
</evidence>
<dbReference type="GO" id="GO:0016020">
    <property type="term" value="C:membrane"/>
    <property type="evidence" value="ECO:0007669"/>
    <property type="project" value="InterPro"/>
</dbReference>
<dbReference type="EMBL" id="CAJVPP010000829">
    <property type="protein sequence ID" value="CAG8515396.1"/>
    <property type="molecule type" value="Genomic_DNA"/>
</dbReference>
<feature type="active site" description="Proton donor" evidence="6">
    <location>
        <position position="208"/>
    </location>
</feature>
<dbReference type="AlphaFoldDB" id="A0A9N9A3A6"/>
<evidence type="ECO:0000256" key="8">
    <source>
        <dbReference type="PIRSR" id="PIRSR601382-3"/>
    </source>
</evidence>
<comment type="caution">
    <text evidence="11">The sequence shown here is derived from an EMBL/GenBank/DDBJ whole genome shotgun (WGS) entry which is preliminary data.</text>
</comment>
<proteinExistence type="inferred from homology"/>
<name>A0A9N9A3A6_FUNMO</name>
<feature type="active site" evidence="6">
    <location>
        <position position="487"/>
    </location>
</feature>
<dbReference type="SUPFAM" id="SSF48225">
    <property type="entry name" value="Seven-hairpin glycosidases"/>
    <property type="match status" value="1"/>
</dbReference>
<dbReference type="GO" id="GO:0005975">
    <property type="term" value="P:carbohydrate metabolic process"/>
    <property type="evidence" value="ECO:0007669"/>
    <property type="project" value="InterPro"/>
</dbReference>
<keyword evidence="7" id="KW-0479">Metal-binding</keyword>
<dbReference type="PANTHER" id="PTHR11742">
    <property type="entry name" value="MANNOSYL-OLIGOSACCHARIDE ALPHA-1,2-MANNOSIDASE-RELATED"/>
    <property type="match status" value="1"/>
</dbReference>